<sequence length="283" mass="32203">MEKENTLSEAIQSETKFASIKDYKIAYRSIGKGLPIILCNRFRGNLDDWDPAFLDALAQKYQVITFNFKGLASSTGTPHETILGFGKDALDLADSLNIDKFILGGWSLGGWAAQVLTTEFPNRITHTILIGTKPPGKVSHSMEEIFLKTAYIPDYTLEHETILFFEPTSEISKKAAVESHKRINKRKDKDPKVRPELWEYYAKSHDDYINDPYKSREKLMQTNIPILVISANHEVCFPPENWFELNQKLPTATLITIAQTGHGPQSQYPDMIARYIDDFIETN</sequence>
<accession>A0AAC9D363</accession>
<proteinExistence type="predicted"/>
<dbReference type="RefSeq" id="WP_066034847.1">
    <property type="nucleotide sequence ID" value="NZ_CP016907.1"/>
</dbReference>
<evidence type="ECO:0000259" key="1">
    <source>
        <dbReference type="Pfam" id="PF00561"/>
    </source>
</evidence>
<evidence type="ECO:0000313" key="3">
    <source>
        <dbReference type="Proteomes" id="UP000093276"/>
    </source>
</evidence>
<dbReference type="GO" id="GO:0046464">
    <property type="term" value="P:acylglycerol catabolic process"/>
    <property type="evidence" value="ECO:0007669"/>
    <property type="project" value="TreeGrafter"/>
</dbReference>
<name>A0AAC9D363_9FLAO</name>
<keyword evidence="2" id="KW-0378">Hydrolase</keyword>
<dbReference type="GO" id="GO:0047372">
    <property type="term" value="F:monoacylglycerol lipase activity"/>
    <property type="evidence" value="ECO:0007669"/>
    <property type="project" value="TreeGrafter"/>
</dbReference>
<dbReference type="Proteomes" id="UP000093276">
    <property type="component" value="Chromosome"/>
</dbReference>
<dbReference type="AlphaFoldDB" id="A0AAC9D363"/>
<dbReference type="GeneID" id="32309918"/>
<reference evidence="2 3" key="1">
    <citation type="submission" date="2016-08" db="EMBL/GenBank/DDBJ databases">
        <title>Complete genome sequence of Flavobacterium johnsoniae strain GSE09, a volatile-producing biocontrol agent isolated from cucumber (Cucumis sativus).</title>
        <authorList>
            <person name="Jeong J.-J."/>
            <person name="Oh J.Y."/>
            <person name="Jim Y.J."/>
            <person name="Sang M.K."/>
            <person name="Kim K.D."/>
        </authorList>
    </citation>
    <scope>NUCLEOTIDE SEQUENCE [LARGE SCALE GENOMIC DNA]</scope>
    <source>
        <strain evidence="2 3">GSE09</strain>
    </source>
</reference>
<dbReference type="InterPro" id="IPR029058">
    <property type="entry name" value="AB_hydrolase_fold"/>
</dbReference>
<protein>
    <submittedName>
        <fullName evidence="2">Aminoacrylate hydrolase RutD</fullName>
    </submittedName>
</protein>
<dbReference type="Gene3D" id="3.40.50.1820">
    <property type="entry name" value="alpha/beta hydrolase"/>
    <property type="match status" value="1"/>
</dbReference>
<dbReference type="PANTHER" id="PTHR43798:SF5">
    <property type="entry name" value="MONOACYLGLYCEROL LIPASE ABHD6"/>
    <property type="match status" value="1"/>
</dbReference>
<dbReference type="InterPro" id="IPR050266">
    <property type="entry name" value="AB_hydrolase_sf"/>
</dbReference>
<dbReference type="InterPro" id="IPR000073">
    <property type="entry name" value="AB_hydrolase_1"/>
</dbReference>
<feature type="domain" description="AB hydrolase-1" evidence="1">
    <location>
        <begin position="35"/>
        <end position="265"/>
    </location>
</feature>
<dbReference type="PANTHER" id="PTHR43798">
    <property type="entry name" value="MONOACYLGLYCEROL LIPASE"/>
    <property type="match status" value="1"/>
</dbReference>
<dbReference type="KEGG" id="fjg:BB050_04039"/>
<gene>
    <name evidence="2" type="primary">rutD</name>
    <name evidence="2" type="ORF">BB050_04039</name>
</gene>
<dbReference type="SUPFAM" id="SSF53474">
    <property type="entry name" value="alpha/beta-Hydrolases"/>
    <property type="match status" value="1"/>
</dbReference>
<dbReference type="EMBL" id="CP016907">
    <property type="protein sequence ID" value="AOC97117.1"/>
    <property type="molecule type" value="Genomic_DNA"/>
</dbReference>
<dbReference type="GO" id="GO:0016020">
    <property type="term" value="C:membrane"/>
    <property type="evidence" value="ECO:0007669"/>
    <property type="project" value="TreeGrafter"/>
</dbReference>
<evidence type="ECO:0000313" key="2">
    <source>
        <dbReference type="EMBL" id="AOC97117.1"/>
    </source>
</evidence>
<organism evidence="2 3">
    <name type="scientific">Flavobacterium anhuiense</name>
    <dbReference type="NCBI Taxonomy" id="459526"/>
    <lineage>
        <taxon>Bacteria</taxon>
        <taxon>Pseudomonadati</taxon>
        <taxon>Bacteroidota</taxon>
        <taxon>Flavobacteriia</taxon>
        <taxon>Flavobacteriales</taxon>
        <taxon>Flavobacteriaceae</taxon>
        <taxon>Flavobacterium</taxon>
    </lineage>
</organism>
<dbReference type="Pfam" id="PF00561">
    <property type="entry name" value="Abhydrolase_1"/>
    <property type="match status" value="1"/>
</dbReference>